<dbReference type="EMBL" id="JARBHB010000001">
    <property type="protein sequence ID" value="KAJ8896451.1"/>
    <property type="molecule type" value="Genomic_DNA"/>
</dbReference>
<dbReference type="InterPro" id="IPR029062">
    <property type="entry name" value="Class_I_gatase-like"/>
</dbReference>
<evidence type="ECO:0008006" key="3">
    <source>
        <dbReference type="Google" id="ProtNLM"/>
    </source>
</evidence>
<dbReference type="Proteomes" id="UP001159363">
    <property type="component" value="Chromosome 1"/>
</dbReference>
<dbReference type="PANTHER" id="PTHR10224">
    <property type="entry name" value="ES1 PROTEIN HOMOLOG, MITOCHONDRIAL"/>
    <property type="match status" value="1"/>
</dbReference>
<protein>
    <recommendedName>
        <fullName evidence="3">DJ-1/PfpI domain-containing protein</fullName>
    </recommendedName>
</protein>
<reference evidence="1 2" key="1">
    <citation type="submission" date="2023-02" db="EMBL/GenBank/DDBJ databases">
        <title>LHISI_Scaffold_Assembly.</title>
        <authorList>
            <person name="Stuart O.P."/>
            <person name="Cleave R."/>
            <person name="Magrath M.J.L."/>
            <person name="Mikheyev A.S."/>
        </authorList>
    </citation>
    <scope>NUCLEOTIDE SEQUENCE [LARGE SCALE GENOMIC DNA]</scope>
    <source>
        <strain evidence="1">Daus_M_001</strain>
        <tissue evidence="1">Leg muscle</tissue>
    </source>
</reference>
<feature type="non-terminal residue" evidence="1">
    <location>
        <position position="218"/>
    </location>
</feature>
<dbReference type="PROSITE" id="PS51257">
    <property type="entry name" value="PROKAR_LIPOPROTEIN"/>
    <property type="match status" value="1"/>
</dbReference>
<dbReference type="PANTHER" id="PTHR10224:SF17">
    <property type="entry name" value="DJ-1_PFPI DOMAIN-CONTAINING PROTEIN"/>
    <property type="match status" value="1"/>
</dbReference>
<organism evidence="1 2">
    <name type="scientific">Dryococelus australis</name>
    <dbReference type="NCBI Taxonomy" id="614101"/>
    <lineage>
        <taxon>Eukaryota</taxon>
        <taxon>Metazoa</taxon>
        <taxon>Ecdysozoa</taxon>
        <taxon>Arthropoda</taxon>
        <taxon>Hexapoda</taxon>
        <taxon>Insecta</taxon>
        <taxon>Pterygota</taxon>
        <taxon>Neoptera</taxon>
        <taxon>Polyneoptera</taxon>
        <taxon>Phasmatodea</taxon>
        <taxon>Verophasmatodea</taxon>
        <taxon>Anareolatae</taxon>
        <taxon>Phasmatidae</taxon>
        <taxon>Eurycanthinae</taxon>
        <taxon>Dryococelus</taxon>
    </lineage>
</organism>
<keyword evidence="2" id="KW-1185">Reference proteome</keyword>
<evidence type="ECO:0000313" key="2">
    <source>
        <dbReference type="Proteomes" id="UP001159363"/>
    </source>
</evidence>
<gene>
    <name evidence="1" type="ORF">PR048_001795</name>
</gene>
<dbReference type="SUPFAM" id="SSF52317">
    <property type="entry name" value="Class I glutamine amidotransferase-like"/>
    <property type="match status" value="1"/>
</dbReference>
<evidence type="ECO:0000313" key="1">
    <source>
        <dbReference type="EMBL" id="KAJ8896451.1"/>
    </source>
</evidence>
<name>A0ABQ9IJE6_9NEOP</name>
<proteinExistence type="predicted"/>
<comment type="caution">
    <text evidence="1">The sequence shown here is derived from an EMBL/GenBank/DDBJ whole genome shotgun (WGS) entry which is preliminary data.</text>
</comment>
<dbReference type="Gene3D" id="3.40.50.880">
    <property type="match status" value="1"/>
</dbReference>
<sequence length="218" mass="23308">MGLKLEWMSCRHGEMNVLLPAVCSYYTVASSGSCCCRYTQWCGMAACKQGGPCYVVANLRRDVCDFEEEIIIFVPLPLVRAQGCGMSQGSPAKGQIRNVLVESARIARGAVEPLSLLKASAADAVLFPGGFGAAKNLSDFAVKGAQFDVHPEMRRVLTEFHDKKKPIGLACIAPVLAAKVIPGCSLTLGMSGPEVGDKWPHAGAVDNMRHLGVDIQNK</sequence>
<accession>A0ABQ9IJE6</accession>